<accession>A0A8X6VTC0</accession>
<comment type="caution">
    <text evidence="3">The sequence shown here is derived from an EMBL/GenBank/DDBJ whole genome shotgun (WGS) entry which is preliminary data.</text>
</comment>
<keyword evidence="3" id="KW-0808">Transferase</keyword>
<dbReference type="InterPro" id="IPR036875">
    <property type="entry name" value="Znf_CCHC_sf"/>
</dbReference>
<dbReference type="EMBL" id="BMAU01021359">
    <property type="protein sequence ID" value="GFY22055.1"/>
    <property type="molecule type" value="Genomic_DNA"/>
</dbReference>
<feature type="compositionally biased region" description="Polar residues" evidence="1">
    <location>
        <begin position="310"/>
        <end position="326"/>
    </location>
</feature>
<name>A0A8X6VTC0_TRICX</name>
<keyword evidence="4" id="KW-1185">Reference proteome</keyword>
<dbReference type="PANTHER" id="PTHR36688:SF2">
    <property type="entry name" value="ENDONUCLEASE_EXONUCLEASE_PHOSPHATASE DOMAIN-CONTAINING PROTEIN"/>
    <property type="match status" value="1"/>
</dbReference>
<dbReference type="Gene3D" id="4.10.60.10">
    <property type="entry name" value="Zinc finger, CCHC-type"/>
    <property type="match status" value="1"/>
</dbReference>
<feature type="domain" description="CCHC-type" evidence="2">
    <location>
        <begin position="199"/>
        <end position="215"/>
    </location>
</feature>
<sequence length="937" mass="105154">MASLIQSPGKGLMLPDLDVDKLSLHTRFLIISLTHNEMSKVSPFAIQKALIGIGGEPKSVKRLRSGDLLVETNSAPQTKSFLLAKHFLNSPVTISPHKTLNSCRGIISEIDLLGTPDGEILEGFSSQGVIQARRITIKKDSTRIPTKHLILTFNSPILPTNIKAGYLNCRIRPCIPNPLRCFKCQRFGHSQTSCRGQLTCSRCASVGHASTDCNLEPKCVNCLQPHPSDSKICPKWKIEKQIQEIKTTKNISYPEARKLIVPQLSQTYAQAAKSSLNNSTQTDENITKIKCPPLKLLAPLSSKRRTNIPTAVTTSSSAQTHLLPSISSKTSTTSDPQPPTPISKTKGKIKEQPSQLHRPRKDNIKIDLMRIKPPSNLKKNTEKKKHIRKDCEGTRFPNETSPVSKKFSRRRKTFKVSDAMETDANPSDTDYVTGLASKEDESFLEADFTQVADNPLKGPLSQNDVKDIIRQYHPVCVALQETFLKSCHTTKIRRYGCVRKDTEGPSVSGGVCIFTSLDVPSSALPLHTSLQAVVVRIEQVLSDHCLCLLNHEEPTYFHEPTRSFHTIDLAICSPSLLPHLNLSVEKDLYNSDHFPVILSHDSDPGGKTFLPTYSFSRADWALFTQLAVITDVMVKTDSVDTAVQEVTNVLIAAADFSIPKSSSHSFRHYKPWWNADCQTAYKNQRRLWGIFLRYPTTENLLAFKKAKANARRVRRRSQRQSWIRYVSSLTSSTSSKQLWKKVKAANGIYREFSFPILQTSNSIFSSPIEIANILGDTFQSVSSAASYNSRFLEIKRQAERTPINFSTCSFFPYNCDFTMTELQKALTQAHNTSPGPDGITYTMLRHLHPNSLANILFLFNRVWKEHCFPSSWREAIVIPILKPGKVATDPLSYRPIALTSCFCKTFERMVNTRLVYVLETEKYFSSTEWILQGPIHS</sequence>
<dbReference type="GO" id="GO:0003676">
    <property type="term" value="F:nucleic acid binding"/>
    <property type="evidence" value="ECO:0007669"/>
    <property type="project" value="InterPro"/>
</dbReference>
<protein>
    <submittedName>
        <fullName evidence="3">RNA-directed DNA polymerase from mobile element jockey</fullName>
    </submittedName>
</protein>
<feature type="domain" description="CCHC-type" evidence="2">
    <location>
        <begin position="180"/>
        <end position="196"/>
    </location>
</feature>
<reference evidence="3" key="1">
    <citation type="submission" date="2020-08" db="EMBL/GenBank/DDBJ databases">
        <title>Multicomponent nature underlies the extraordinary mechanical properties of spider dragline silk.</title>
        <authorList>
            <person name="Kono N."/>
            <person name="Nakamura H."/>
            <person name="Mori M."/>
            <person name="Yoshida Y."/>
            <person name="Ohtoshi R."/>
            <person name="Malay A.D."/>
            <person name="Moran D.A.P."/>
            <person name="Tomita M."/>
            <person name="Numata K."/>
            <person name="Arakawa K."/>
        </authorList>
    </citation>
    <scope>NUCLEOTIDE SEQUENCE</scope>
</reference>
<evidence type="ECO:0000313" key="3">
    <source>
        <dbReference type="EMBL" id="GFY22055.1"/>
    </source>
</evidence>
<dbReference type="Proteomes" id="UP000887159">
    <property type="component" value="Unassembled WGS sequence"/>
</dbReference>
<dbReference type="Gene3D" id="3.60.10.10">
    <property type="entry name" value="Endonuclease/exonuclease/phosphatase"/>
    <property type="match status" value="1"/>
</dbReference>
<keyword evidence="3" id="KW-0548">Nucleotidyltransferase</keyword>
<dbReference type="InterPro" id="IPR036691">
    <property type="entry name" value="Endo/exonu/phosph_ase_sf"/>
</dbReference>
<evidence type="ECO:0000313" key="4">
    <source>
        <dbReference type="Proteomes" id="UP000887159"/>
    </source>
</evidence>
<dbReference type="PANTHER" id="PTHR36688">
    <property type="entry name" value="ENDO/EXONUCLEASE/PHOSPHATASE DOMAIN-CONTAINING PROTEIN"/>
    <property type="match status" value="1"/>
</dbReference>
<dbReference type="SUPFAM" id="SSF57756">
    <property type="entry name" value="Retrovirus zinc finger-like domains"/>
    <property type="match status" value="1"/>
</dbReference>
<feature type="region of interest" description="Disordered" evidence="1">
    <location>
        <begin position="310"/>
        <end position="360"/>
    </location>
</feature>
<evidence type="ECO:0000259" key="2">
    <source>
        <dbReference type="SMART" id="SM00343"/>
    </source>
</evidence>
<dbReference type="AlphaFoldDB" id="A0A8X6VTC0"/>
<dbReference type="GO" id="GO:0008270">
    <property type="term" value="F:zinc ion binding"/>
    <property type="evidence" value="ECO:0007669"/>
    <property type="project" value="InterPro"/>
</dbReference>
<evidence type="ECO:0000256" key="1">
    <source>
        <dbReference type="SAM" id="MobiDB-lite"/>
    </source>
</evidence>
<dbReference type="InterPro" id="IPR052560">
    <property type="entry name" value="RdDP_mobile_element"/>
</dbReference>
<dbReference type="SUPFAM" id="SSF56219">
    <property type="entry name" value="DNase I-like"/>
    <property type="match status" value="1"/>
</dbReference>
<dbReference type="InterPro" id="IPR001878">
    <property type="entry name" value="Znf_CCHC"/>
</dbReference>
<proteinExistence type="predicted"/>
<gene>
    <name evidence="3" type="primary">jockeypol_133</name>
    <name evidence="3" type="ORF">TNCV_3296991</name>
</gene>
<dbReference type="SMART" id="SM00343">
    <property type="entry name" value="ZnF_C2HC"/>
    <property type="match status" value="2"/>
</dbReference>
<keyword evidence="3" id="KW-0695">RNA-directed DNA polymerase</keyword>
<organism evidence="3 4">
    <name type="scientific">Trichonephila clavipes</name>
    <name type="common">Golden silk orbweaver</name>
    <name type="synonym">Nephila clavipes</name>
    <dbReference type="NCBI Taxonomy" id="2585209"/>
    <lineage>
        <taxon>Eukaryota</taxon>
        <taxon>Metazoa</taxon>
        <taxon>Ecdysozoa</taxon>
        <taxon>Arthropoda</taxon>
        <taxon>Chelicerata</taxon>
        <taxon>Arachnida</taxon>
        <taxon>Araneae</taxon>
        <taxon>Araneomorphae</taxon>
        <taxon>Entelegynae</taxon>
        <taxon>Araneoidea</taxon>
        <taxon>Nephilidae</taxon>
        <taxon>Trichonephila</taxon>
    </lineage>
</organism>
<dbReference type="GO" id="GO:0003964">
    <property type="term" value="F:RNA-directed DNA polymerase activity"/>
    <property type="evidence" value="ECO:0007669"/>
    <property type="project" value="UniProtKB-KW"/>
</dbReference>